<dbReference type="Proteomes" id="UP000626109">
    <property type="component" value="Unassembled WGS sequence"/>
</dbReference>
<keyword evidence="6" id="KW-1185">Reference proteome</keyword>
<evidence type="ECO:0000313" key="5">
    <source>
        <dbReference type="Proteomes" id="UP000626109"/>
    </source>
</evidence>
<accession>A0A813LFZ4</accession>
<reference evidence="4" key="1">
    <citation type="submission" date="2021-02" db="EMBL/GenBank/DDBJ databases">
        <authorList>
            <person name="Dougan E. K."/>
            <person name="Rhodes N."/>
            <person name="Thang M."/>
            <person name="Chan C."/>
        </authorList>
    </citation>
    <scope>NUCLEOTIDE SEQUENCE</scope>
</reference>
<feature type="region of interest" description="Disordered" evidence="1">
    <location>
        <begin position="23"/>
        <end position="43"/>
    </location>
</feature>
<evidence type="ECO:0000313" key="4">
    <source>
        <dbReference type="EMBL" id="CAE8729121.1"/>
    </source>
</evidence>
<feature type="compositionally biased region" description="Polar residues" evidence="1">
    <location>
        <begin position="23"/>
        <end position="34"/>
    </location>
</feature>
<protein>
    <submittedName>
        <fullName evidence="4">Uncharacterized protein</fullName>
    </submittedName>
</protein>
<dbReference type="EMBL" id="CAJNNV010025410">
    <property type="protein sequence ID" value="CAE8614349.1"/>
    <property type="molecule type" value="Genomic_DNA"/>
</dbReference>
<dbReference type="AlphaFoldDB" id="A0A813LFZ4"/>
<dbReference type="EMBL" id="CAJNNW010035660">
    <property type="protein sequence ID" value="CAE8729121.1"/>
    <property type="molecule type" value="Genomic_DNA"/>
</dbReference>
<evidence type="ECO:0000313" key="3">
    <source>
        <dbReference type="EMBL" id="CAE8614349.1"/>
    </source>
</evidence>
<proteinExistence type="predicted"/>
<organism evidence="4 5">
    <name type="scientific">Polarella glacialis</name>
    <name type="common">Dinoflagellate</name>
    <dbReference type="NCBI Taxonomy" id="89957"/>
    <lineage>
        <taxon>Eukaryota</taxon>
        <taxon>Sar</taxon>
        <taxon>Alveolata</taxon>
        <taxon>Dinophyceae</taxon>
        <taxon>Suessiales</taxon>
        <taxon>Suessiaceae</taxon>
        <taxon>Polarella</taxon>
    </lineage>
</organism>
<feature type="region of interest" description="Disordered" evidence="1">
    <location>
        <begin position="150"/>
        <end position="188"/>
    </location>
</feature>
<sequence>MQSLLCQTSSEAARRLAYSWTGSARPNGSVSSRPSLPGSGGVKKSRCQAHTILQFSWPSSRPLSMSAQWRCTLASLENTATCQTPAELPLAACLGVTCSSRPVAIDLWADRASDVTIGLAATPSFGLDRGPASGWWLLLATSRTCLSSFGPPAPPTVDAKHVSSLQRGPQELPQQQQKQKHCQSQNLTASSMRRHGNTWWGRIEGNHPTVIHTMPKIQPTNTSGRTASFRAALGAATLLALQSGAEGAVAQCADEDSMVAAKQSGQKRKLFPAEPSCGPCLHSILARVEDPITGVFQDWGICTCADLAFFW</sequence>
<dbReference type="Proteomes" id="UP000654075">
    <property type="component" value="Unassembled WGS sequence"/>
</dbReference>
<gene>
    <name evidence="3" type="ORF">PGLA1383_LOCUS32072</name>
    <name evidence="2" type="ORF">PGLA1383_LOCUS7193</name>
    <name evidence="4" type="ORF">PGLA2088_LOCUS45325</name>
</gene>
<comment type="caution">
    <text evidence="4">The sequence shown here is derived from an EMBL/GenBank/DDBJ whole genome shotgun (WGS) entry which is preliminary data.</text>
</comment>
<evidence type="ECO:0000313" key="6">
    <source>
        <dbReference type="Proteomes" id="UP000654075"/>
    </source>
</evidence>
<name>A0A813LFZ4_POLGL</name>
<evidence type="ECO:0000313" key="2">
    <source>
        <dbReference type="EMBL" id="CAE8588392.1"/>
    </source>
</evidence>
<feature type="compositionally biased region" description="Low complexity" evidence="1">
    <location>
        <begin position="166"/>
        <end position="185"/>
    </location>
</feature>
<dbReference type="EMBL" id="CAJNNV010003111">
    <property type="protein sequence ID" value="CAE8588392.1"/>
    <property type="molecule type" value="Genomic_DNA"/>
</dbReference>
<evidence type="ECO:0000256" key="1">
    <source>
        <dbReference type="SAM" id="MobiDB-lite"/>
    </source>
</evidence>